<dbReference type="AlphaFoldDB" id="A0A930YTD7"/>
<sequence length="204" mass="23034">MSFIHRLRVSEERQLLEDKNASTGIVKSAGKSKGIVIPTQKQIIKEGLALRSNCLKNTFMRSSRVSSGKRSFSPAGQSTQIIIGASPESDNQILHLSQALYQQFELKRVFFSAYIPVIEDHRLPELDTPVPLRREHRLYQADWLMRYYAFSPDELVSPEAPWLDLEIDPKLGWALAHLNQFPVEIMDAPLEILLRVPGIGPTGA</sequence>
<organism evidence="1 2">
    <name type="scientific">Lancefieldella parvula</name>
    <dbReference type="NCBI Taxonomy" id="1382"/>
    <lineage>
        <taxon>Bacteria</taxon>
        <taxon>Bacillati</taxon>
        <taxon>Actinomycetota</taxon>
        <taxon>Coriobacteriia</taxon>
        <taxon>Coriobacteriales</taxon>
        <taxon>Atopobiaceae</taxon>
        <taxon>Lancefieldella</taxon>
    </lineage>
</organism>
<dbReference type="Proteomes" id="UP000772566">
    <property type="component" value="Unassembled WGS sequence"/>
</dbReference>
<protein>
    <submittedName>
        <fullName evidence="1">Uncharacterized protein</fullName>
    </submittedName>
</protein>
<name>A0A930YTD7_9ACTN</name>
<gene>
    <name evidence="1" type="ORF">HXK23_05225</name>
</gene>
<evidence type="ECO:0000313" key="2">
    <source>
        <dbReference type="Proteomes" id="UP000772566"/>
    </source>
</evidence>
<proteinExistence type="predicted"/>
<evidence type="ECO:0000313" key="1">
    <source>
        <dbReference type="EMBL" id="MBF4809601.1"/>
    </source>
</evidence>
<dbReference type="EMBL" id="JABZGT010000338">
    <property type="protein sequence ID" value="MBF4809601.1"/>
    <property type="molecule type" value="Genomic_DNA"/>
</dbReference>
<reference evidence="1" key="1">
    <citation type="submission" date="2020-04" db="EMBL/GenBank/DDBJ databases">
        <title>Deep metagenomics examines the oral microbiome during advanced dental caries in children, revealing novel taxa and co-occurrences with host molecules.</title>
        <authorList>
            <person name="Baker J.L."/>
            <person name="Morton J.T."/>
            <person name="Dinis M."/>
            <person name="Alvarez R."/>
            <person name="Tran N.C."/>
            <person name="Knight R."/>
            <person name="Edlund A."/>
        </authorList>
    </citation>
    <scope>NUCLEOTIDE SEQUENCE</scope>
    <source>
        <strain evidence="1">JCVI_22A_bin.2</strain>
    </source>
</reference>
<comment type="caution">
    <text evidence="1">The sequence shown here is derived from an EMBL/GenBank/DDBJ whole genome shotgun (WGS) entry which is preliminary data.</text>
</comment>
<accession>A0A930YTD7</accession>